<feature type="domain" description="HTH lysR-type" evidence="5">
    <location>
        <begin position="1"/>
        <end position="59"/>
    </location>
</feature>
<dbReference type="EMBL" id="MSDF01000002">
    <property type="protein sequence ID" value="OPB00400.1"/>
    <property type="molecule type" value="Genomic_DNA"/>
</dbReference>
<dbReference type="InterPro" id="IPR005119">
    <property type="entry name" value="LysR_subst-bd"/>
</dbReference>
<keyword evidence="2" id="KW-0805">Transcription regulation</keyword>
<reference evidence="6 7" key="1">
    <citation type="submission" date="2016-12" db="EMBL/GenBank/DDBJ databases">
        <title>Draft genome sequences of seven strains of Pseudomonas fluorescens that produce 4-formylaminooxyvinylglycine.</title>
        <authorList>
            <person name="Okrent R.A."/>
            <person name="Manning V.A."/>
            <person name="Trippe K.M."/>
        </authorList>
    </citation>
    <scope>NUCLEOTIDE SEQUENCE [LARGE SCALE GENOMIC DNA]</scope>
    <source>
        <strain evidence="6 7">P5A</strain>
    </source>
</reference>
<dbReference type="SUPFAM" id="SSF53850">
    <property type="entry name" value="Periplasmic binding protein-like II"/>
    <property type="match status" value="1"/>
</dbReference>
<dbReference type="Pfam" id="PF03466">
    <property type="entry name" value="LysR_substrate"/>
    <property type="match status" value="1"/>
</dbReference>
<dbReference type="FunFam" id="1.10.10.10:FF:000001">
    <property type="entry name" value="LysR family transcriptional regulator"/>
    <property type="match status" value="1"/>
</dbReference>
<comment type="caution">
    <text evidence="6">The sequence shown here is derived from an EMBL/GenBank/DDBJ whole genome shotgun (WGS) entry which is preliminary data.</text>
</comment>
<dbReference type="Pfam" id="PF00126">
    <property type="entry name" value="HTH_1"/>
    <property type="match status" value="1"/>
</dbReference>
<evidence type="ECO:0000256" key="2">
    <source>
        <dbReference type="ARBA" id="ARBA00023015"/>
    </source>
</evidence>
<dbReference type="InterPro" id="IPR058163">
    <property type="entry name" value="LysR-type_TF_proteobact-type"/>
</dbReference>
<dbReference type="RefSeq" id="WP_078738233.1">
    <property type="nucleotide sequence ID" value="NZ_MSDF01000002.1"/>
</dbReference>
<dbReference type="CDD" id="cd08422">
    <property type="entry name" value="PBP2_CrgA_like"/>
    <property type="match status" value="1"/>
</dbReference>
<dbReference type="AlphaFoldDB" id="A0A1T2Z8S9"/>
<evidence type="ECO:0000259" key="5">
    <source>
        <dbReference type="PROSITE" id="PS50931"/>
    </source>
</evidence>
<evidence type="ECO:0000313" key="7">
    <source>
        <dbReference type="Proteomes" id="UP000190965"/>
    </source>
</evidence>
<dbReference type="GO" id="GO:0043565">
    <property type="term" value="F:sequence-specific DNA binding"/>
    <property type="evidence" value="ECO:0007669"/>
    <property type="project" value="TreeGrafter"/>
</dbReference>
<dbReference type="Gene3D" id="1.10.10.10">
    <property type="entry name" value="Winged helix-like DNA-binding domain superfamily/Winged helix DNA-binding domain"/>
    <property type="match status" value="1"/>
</dbReference>
<dbReference type="PROSITE" id="PS50931">
    <property type="entry name" value="HTH_LYSR"/>
    <property type="match status" value="1"/>
</dbReference>
<evidence type="ECO:0000313" key="6">
    <source>
        <dbReference type="EMBL" id="OPB00400.1"/>
    </source>
</evidence>
<proteinExistence type="inferred from homology"/>
<protein>
    <submittedName>
        <fullName evidence="6">Transcriptional regulator</fullName>
    </submittedName>
</protein>
<accession>A0A1T2Z8S9</accession>
<dbReference type="GO" id="GO:0006351">
    <property type="term" value="P:DNA-templated transcription"/>
    <property type="evidence" value="ECO:0007669"/>
    <property type="project" value="TreeGrafter"/>
</dbReference>
<evidence type="ECO:0000256" key="4">
    <source>
        <dbReference type="ARBA" id="ARBA00023163"/>
    </source>
</evidence>
<keyword evidence="4" id="KW-0804">Transcription</keyword>
<evidence type="ECO:0000256" key="1">
    <source>
        <dbReference type="ARBA" id="ARBA00009437"/>
    </source>
</evidence>
<dbReference type="InterPro" id="IPR000847">
    <property type="entry name" value="LysR_HTH_N"/>
</dbReference>
<organism evidence="6 7">
    <name type="scientific">Pseudomonas fluorescens</name>
    <dbReference type="NCBI Taxonomy" id="294"/>
    <lineage>
        <taxon>Bacteria</taxon>
        <taxon>Pseudomonadati</taxon>
        <taxon>Pseudomonadota</taxon>
        <taxon>Gammaproteobacteria</taxon>
        <taxon>Pseudomonadales</taxon>
        <taxon>Pseudomonadaceae</taxon>
        <taxon>Pseudomonas</taxon>
    </lineage>
</organism>
<dbReference type="GO" id="GO:0003700">
    <property type="term" value="F:DNA-binding transcription factor activity"/>
    <property type="evidence" value="ECO:0007669"/>
    <property type="project" value="InterPro"/>
</dbReference>
<gene>
    <name evidence="6" type="ORF">BFW87_01510</name>
</gene>
<dbReference type="OrthoDB" id="9786526at2"/>
<dbReference type="PANTHER" id="PTHR30537">
    <property type="entry name" value="HTH-TYPE TRANSCRIPTIONAL REGULATOR"/>
    <property type="match status" value="1"/>
</dbReference>
<name>A0A1T2Z8S9_PSEFL</name>
<dbReference type="SUPFAM" id="SSF46785">
    <property type="entry name" value="Winged helix' DNA-binding domain"/>
    <property type="match status" value="1"/>
</dbReference>
<dbReference type="Proteomes" id="UP000190965">
    <property type="component" value="Unassembled WGS sequence"/>
</dbReference>
<dbReference type="Gene3D" id="3.40.190.290">
    <property type="match status" value="1"/>
</dbReference>
<dbReference type="PRINTS" id="PR00039">
    <property type="entry name" value="HTHLYSR"/>
</dbReference>
<comment type="similarity">
    <text evidence="1">Belongs to the LysR transcriptional regulatory family.</text>
</comment>
<keyword evidence="3" id="KW-0238">DNA-binding</keyword>
<dbReference type="InterPro" id="IPR036388">
    <property type="entry name" value="WH-like_DNA-bd_sf"/>
</dbReference>
<dbReference type="InterPro" id="IPR036390">
    <property type="entry name" value="WH_DNA-bd_sf"/>
</dbReference>
<dbReference type="PANTHER" id="PTHR30537:SF5">
    <property type="entry name" value="HTH-TYPE TRANSCRIPTIONAL ACTIVATOR TTDR-RELATED"/>
    <property type="match status" value="1"/>
</dbReference>
<sequence>MDRLAAMETFVYVVETGSFSAAARRLHVGQPAVSKNIAQLEEHLGVRLLSRSTRGLSPTEAGLLYFEQAKKVIENANEAELLARGAATGLAGTLRVSTTVTFARLYILPYLSGFLDRHPLLDVDVRLDDRSMNLIEEGTDVALRMGNLSDSNFTARKIGQCRRRVIATPAYLQRYGVPQSPAELTGYEAVIYMIGAGGASWVFKKGDVEQAVTLSGRLRMSAAEGIRTAVLSDYSLTVSSEWVFGPELVSGEVVAVLQDWDLPEMHLWAIFPTGRMASAKARAFADYVEQLVANIRV</sequence>
<evidence type="ECO:0000256" key="3">
    <source>
        <dbReference type="ARBA" id="ARBA00023125"/>
    </source>
</evidence>